<evidence type="ECO:0000313" key="3">
    <source>
        <dbReference type="Proteomes" id="UP000293874"/>
    </source>
</evidence>
<dbReference type="AlphaFoldDB" id="A0A4Q7MMF9"/>
<sequence length="153" mass="18011">MYAFLLTAHSLVRWALLFFLLYAIYRSYAGYFRNKLFSKADNAVRHWTATLSHIQLMIGMVLYFKSPLVKSYWNNRMEQALPKDFTFFSLIHITLMFAAVIVLTVGSAMAKRQSHDHQKFRTMLVWFIFALVIIFIAIPWPFSPLAKRPLIRL</sequence>
<organism evidence="2 3">
    <name type="scientific">Pseudobacter ginsenosidimutans</name>
    <dbReference type="NCBI Taxonomy" id="661488"/>
    <lineage>
        <taxon>Bacteria</taxon>
        <taxon>Pseudomonadati</taxon>
        <taxon>Bacteroidota</taxon>
        <taxon>Chitinophagia</taxon>
        <taxon>Chitinophagales</taxon>
        <taxon>Chitinophagaceae</taxon>
        <taxon>Pseudobacter</taxon>
    </lineage>
</organism>
<feature type="transmembrane region" description="Helical" evidence="1">
    <location>
        <begin position="122"/>
        <end position="142"/>
    </location>
</feature>
<keyword evidence="1" id="KW-0812">Transmembrane</keyword>
<reference evidence="2 3" key="1">
    <citation type="submission" date="2019-02" db="EMBL/GenBank/DDBJ databases">
        <title>Genomic Encyclopedia of Type Strains, Phase IV (KMG-IV): sequencing the most valuable type-strain genomes for metagenomic binning, comparative biology and taxonomic classification.</title>
        <authorList>
            <person name="Goeker M."/>
        </authorList>
    </citation>
    <scope>NUCLEOTIDE SEQUENCE [LARGE SCALE GENOMIC DNA]</scope>
    <source>
        <strain evidence="2 3">DSM 18116</strain>
    </source>
</reference>
<evidence type="ECO:0000313" key="2">
    <source>
        <dbReference type="EMBL" id="RZS69217.1"/>
    </source>
</evidence>
<dbReference type="OrthoDB" id="329514at2"/>
<evidence type="ECO:0000256" key="1">
    <source>
        <dbReference type="SAM" id="Phobius"/>
    </source>
</evidence>
<dbReference type="EMBL" id="SGXA01000003">
    <property type="protein sequence ID" value="RZS69217.1"/>
    <property type="molecule type" value="Genomic_DNA"/>
</dbReference>
<accession>A0A4Q7MMF9</accession>
<evidence type="ECO:0008006" key="4">
    <source>
        <dbReference type="Google" id="ProtNLM"/>
    </source>
</evidence>
<gene>
    <name evidence="2" type="ORF">EV199_5051</name>
</gene>
<protein>
    <recommendedName>
        <fullName evidence="4">Cytochrome b561-like protein</fullName>
    </recommendedName>
</protein>
<dbReference type="Proteomes" id="UP000293874">
    <property type="component" value="Unassembled WGS sequence"/>
</dbReference>
<keyword evidence="1" id="KW-0472">Membrane</keyword>
<comment type="caution">
    <text evidence="2">The sequence shown here is derived from an EMBL/GenBank/DDBJ whole genome shotgun (WGS) entry which is preliminary data.</text>
</comment>
<name>A0A4Q7MMF9_9BACT</name>
<feature type="transmembrane region" description="Helical" evidence="1">
    <location>
        <begin position="85"/>
        <end position="110"/>
    </location>
</feature>
<proteinExistence type="predicted"/>
<feature type="transmembrane region" description="Helical" evidence="1">
    <location>
        <begin position="46"/>
        <end position="65"/>
    </location>
</feature>
<feature type="transmembrane region" description="Helical" evidence="1">
    <location>
        <begin position="6"/>
        <end position="25"/>
    </location>
</feature>
<keyword evidence="1" id="KW-1133">Transmembrane helix</keyword>
<keyword evidence="3" id="KW-1185">Reference proteome</keyword>
<dbReference type="RefSeq" id="WP_130543572.1">
    <property type="nucleotide sequence ID" value="NZ_CP042431.1"/>
</dbReference>